<dbReference type="Pfam" id="PF05036">
    <property type="entry name" value="SPOR"/>
    <property type="match status" value="2"/>
</dbReference>
<keyword evidence="5" id="KW-1185">Reference proteome</keyword>
<dbReference type="RefSeq" id="WP_169609573.1">
    <property type="nucleotide sequence ID" value="NZ_CP051682.1"/>
</dbReference>
<proteinExistence type="predicted"/>
<protein>
    <recommendedName>
        <fullName evidence="3">SPOR domain-containing protein</fullName>
    </recommendedName>
</protein>
<feature type="domain" description="SPOR" evidence="3">
    <location>
        <begin position="436"/>
        <end position="516"/>
    </location>
</feature>
<dbReference type="EMBL" id="CP051682">
    <property type="protein sequence ID" value="QJD97419.1"/>
    <property type="molecule type" value="Genomic_DNA"/>
</dbReference>
<feature type="region of interest" description="Disordered" evidence="1">
    <location>
        <begin position="194"/>
        <end position="225"/>
    </location>
</feature>
<reference evidence="4 5" key="1">
    <citation type="submission" date="2020-04" db="EMBL/GenBank/DDBJ databases">
        <title>Genome sequencing of novel species.</title>
        <authorList>
            <person name="Heo J."/>
            <person name="Kim S.-J."/>
            <person name="Kim J.-S."/>
            <person name="Hong S.-B."/>
            <person name="Kwon S.-W."/>
        </authorList>
    </citation>
    <scope>NUCLEOTIDE SEQUENCE [LARGE SCALE GENOMIC DNA]</scope>
    <source>
        <strain evidence="4 5">F39-2</strain>
    </source>
</reference>
<sequence>MDLAVYIDELLSLHGELKVPGIGTFKRIRIKSFYNVETDTFYPPHYQAHLDTTPSGDDDTLIKYISNRNGVSTGSARYFVNKYISDLQEQSLIAEVPVKQLGWLYQQGGHLKFRSNISGMANPVRYGFSPIHLHNRTEPEAVITQKKPVTQAPSSPEFKATNVPVSTTPLAPAPTVHTPVTDAADDYNGPVPKRHTGRAELRNQPETPAIPSHIPTPAEANQAVETASKPTMSNWIVSGVLLLIIVLGGIIWYENSANKRATEEHQRAAEHVQGSPGASIADTVIINHGNATGVDTTVQVRTQANTDTAITQAQPAGITALQHASAPVTTTSRYILIGGSFDVQEQANAAVKRYQAQGIHAQIYKNNPGRKITISVGSFDTYTAAQAEKRRLVKTYQLTSSNLYVEDTSENPTATVFQTAQPSSSNNTAIVGEPSNTQHYKFALMSGAFSTLEQANQIIKRYHERGINAGSYINTKTSKLVKIVLGYYSTYNEGMAAKQKLVQEKNLRSRDIYVETLRNQ</sequence>
<evidence type="ECO:0000313" key="4">
    <source>
        <dbReference type="EMBL" id="QJD97419.1"/>
    </source>
</evidence>
<dbReference type="Gene3D" id="3.30.70.1070">
    <property type="entry name" value="Sporulation related repeat"/>
    <property type="match status" value="1"/>
</dbReference>
<dbReference type="AlphaFoldDB" id="A0A7L5E536"/>
<evidence type="ECO:0000259" key="3">
    <source>
        <dbReference type="PROSITE" id="PS51724"/>
    </source>
</evidence>
<keyword evidence="2" id="KW-0472">Membrane</keyword>
<dbReference type="InterPro" id="IPR007730">
    <property type="entry name" value="SPOR-like_dom"/>
</dbReference>
<dbReference type="GO" id="GO:0042834">
    <property type="term" value="F:peptidoglycan binding"/>
    <property type="evidence" value="ECO:0007669"/>
    <property type="project" value="InterPro"/>
</dbReference>
<feature type="domain" description="SPOR" evidence="3">
    <location>
        <begin position="328"/>
        <end position="405"/>
    </location>
</feature>
<feature type="region of interest" description="Disordered" evidence="1">
    <location>
        <begin position="170"/>
        <end position="189"/>
    </location>
</feature>
<dbReference type="InterPro" id="IPR036680">
    <property type="entry name" value="SPOR-like_sf"/>
</dbReference>
<accession>A0A7L5E536</accession>
<name>A0A7L5E536_9SPHI</name>
<evidence type="ECO:0000313" key="5">
    <source>
        <dbReference type="Proteomes" id="UP000503278"/>
    </source>
</evidence>
<keyword evidence="2" id="KW-1133">Transmembrane helix</keyword>
<keyword evidence="2" id="KW-0812">Transmembrane</keyword>
<evidence type="ECO:0000256" key="2">
    <source>
        <dbReference type="SAM" id="Phobius"/>
    </source>
</evidence>
<dbReference type="PROSITE" id="PS51724">
    <property type="entry name" value="SPOR"/>
    <property type="match status" value="2"/>
</dbReference>
<dbReference type="SUPFAM" id="SSF110997">
    <property type="entry name" value="Sporulation related repeat"/>
    <property type="match status" value="2"/>
</dbReference>
<feature type="transmembrane region" description="Helical" evidence="2">
    <location>
        <begin position="235"/>
        <end position="253"/>
    </location>
</feature>
<gene>
    <name evidence="4" type="ORF">HH214_16845</name>
</gene>
<dbReference type="Proteomes" id="UP000503278">
    <property type="component" value="Chromosome"/>
</dbReference>
<evidence type="ECO:0000256" key="1">
    <source>
        <dbReference type="SAM" id="MobiDB-lite"/>
    </source>
</evidence>
<organism evidence="4 5">
    <name type="scientific">Mucilaginibacter robiniae</name>
    <dbReference type="NCBI Taxonomy" id="2728022"/>
    <lineage>
        <taxon>Bacteria</taxon>
        <taxon>Pseudomonadati</taxon>
        <taxon>Bacteroidota</taxon>
        <taxon>Sphingobacteriia</taxon>
        <taxon>Sphingobacteriales</taxon>
        <taxon>Sphingobacteriaceae</taxon>
        <taxon>Mucilaginibacter</taxon>
    </lineage>
</organism>
<dbReference type="KEGG" id="mrob:HH214_16845"/>